<evidence type="ECO:0000313" key="3">
    <source>
        <dbReference type="EMBL" id="JAP97227.1"/>
    </source>
</evidence>
<name>A0A0A9XUJ5_LYGHE</name>
<dbReference type="EMBL" id="GDHC01003452">
    <property type="protein sequence ID" value="JAQ15177.1"/>
    <property type="molecule type" value="Transcribed_RNA"/>
</dbReference>
<protein>
    <submittedName>
        <fullName evidence="2">Acetoin:2,6-dichlorophenolindophenol oxidoreductase subunit beta</fullName>
    </submittedName>
</protein>
<dbReference type="AlphaFoldDB" id="A0A0A9XUJ5"/>
<dbReference type="EMBL" id="GDHC01021401">
    <property type="protein sequence ID" value="JAP97227.1"/>
    <property type="molecule type" value="Transcribed_RNA"/>
</dbReference>
<reference evidence="2" key="2">
    <citation type="submission" date="2014-07" db="EMBL/GenBank/DDBJ databases">
        <authorList>
            <person name="Hull J."/>
        </authorList>
    </citation>
    <scope>NUCLEOTIDE SEQUENCE</scope>
</reference>
<gene>
    <name evidence="2" type="primary">acoB_0</name>
    <name evidence="1" type="synonym">acoB_1</name>
    <name evidence="2" type="ORF">CM83_5816</name>
    <name evidence="1" type="ORF">CM83_5820</name>
    <name evidence="4" type="ORF">g.16432</name>
    <name evidence="3" type="ORF">g.16439</name>
</gene>
<organism evidence="2">
    <name type="scientific">Lygus hesperus</name>
    <name type="common">Western plant bug</name>
    <dbReference type="NCBI Taxonomy" id="30085"/>
    <lineage>
        <taxon>Eukaryota</taxon>
        <taxon>Metazoa</taxon>
        <taxon>Ecdysozoa</taxon>
        <taxon>Arthropoda</taxon>
        <taxon>Hexapoda</taxon>
        <taxon>Insecta</taxon>
        <taxon>Pterygota</taxon>
        <taxon>Neoptera</taxon>
        <taxon>Paraneoptera</taxon>
        <taxon>Hemiptera</taxon>
        <taxon>Heteroptera</taxon>
        <taxon>Panheteroptera</taxon>
        <taxon>Cimicomorpha</taxon>
        <taxon>Miridae</taxon>
        <taxon>Mirini</taxon>
        <taxon>Lygus</taxon>
    </lineage>
</organism>
<proteinExistence type="predicted"/>
<evidence type="ECO:0000313" key="4">
    <source>
        <dbReference type="EMBL" id="JAQ15177.1"/>
    </source>
</evidence>
<accession>A0A0A9XUJ5</accession>
<reference evidence="2" key="1">
    <citation type="journal article" date="2014" name="PLoS ONE">
        <title>Transcriptome-Based Identification of ABC Transporters in the Western Tarnished Plant Bug Lygus hesperus.</title>
        <authorList>
            <person name="Hull J.J."/>
            <person name="Chaney K."/>
            <person name="Geib S.M."/>
            <person name="Fabrick J.A."/>
            <person name="Brent C.S."/>
            <person name="Walsh D."/>
            <person name="Lavine L.C."/>
        </authorList>
    </citation>
    <scope>NUCLEOTIDE SEQUENCE</scope>
</reference>
<reference evidence="3" key="3">
    <citation type="journal article" date="2016" name="Gigascience">
        <title>De novo construction of an expanded transcriptome assembly for the western tarnished plant bug, Lygus hesperus.</title>
        <authorList>
            <person name="Tassone E.E."/>
            <person name="Geib S.M."/>
            <person name="Hall B."/>
            <person name="Fabrick J.A."/>
            <person name="Brent C.S."/>
            <person name="Hull J.J."/>
        </authorList>
    </citation>
    <scope>NUCLEOTIDE SEQUENCE</scope>
</reference>
<dbReference type="EMBL" id="GBHO01022700">
    <property type="protein sequence ID" value="JAG20904.1"/>
    <property type="molecule type" value="Transcribed_RNA"/>
</dbReference>
<evidence type="ECO:0000313" key="1">
    <source>
        <dbReference type="EMBL" id="JAG20904.1"/>
    </source>
</evidence>
<evidence type="ECO:0000313" key="2">
    <source>
        <dbReference type="EMBL" id="JAG20905.1"/>
    </source>
</evidence>
<dbReference type="EMBL" id="GBHO01022699">
    <property type="protein sequence ID" value="JAG20905.1"/>
    <property type="molecule type" value="Transcribed_RNA"/>
</dbReference>
<sequence>MRSVCSFNYFTDINQYDTILTAKPTTIKYDNQTYEAMVLESTTPLPTDQSPMINFVLKCNYNIVCGENNPDCFTNNSVRFYIYVAAYDKFHILDAKKATRHLPMFSPYVGAQFDINDIFR</sequence>